<dbReference type="GO" id="GO:0008270">
    <property type="term" value="F:zinc ion binding"/>
    <property type="evidence" value="ECO:0007669"/>
    <property type="project" value="UniProtKB-KW"/>
</dbReference>
<organism evidence="7 8">
    <name type="scientific">Vanrija pseudolonga</name>
    <dbReference type="NCBI Taxonomy" id="143232"/>
    <lineage>
        <taxon>Eukaryota</taxon>
        <taxon>Fungi</taxon>
        <taxon>Dikarya</taxon>
        <taxon>Basidiomycota</taxon>
        <taxon>Agaricomycotina</taxon>
        <taxon>Tremellomycetes</taxon>
        <taxon>Trichosporonales</taxon>
        <taxon>Trichosporonaceae</taxon>
        <taxon>Vanrija</taxon>
    </lineage>
</organism>
<dbReference type="PANTHER" id="PTHR34826">
    <property type="entry name" value="UPF0590 PROTEIN C409.17C"/>
    <property type="match status" value="1"/>
</dbReference>
<feature type="compositionally biased region" description="Basic and acidic residues" evidence="4">
    <location>
        <begin position="394"/>
        <end position="403"/>
    </location>
</feature>
<accession>A0AAF0Y7B2</accession>
<dbReference type="Gene3D" id="3.30.160.60">
    <property type="entry name" value="Classic Zinc Finger"/>
    <property type="match status" value="1"/>
</dbReference>
<keyword evidence="8" id="KW-1185">Reference proteome</keyword>
<evidence type="ECO:0000256" key="2">
    <source>
        <dbReference type="ARBA" id="ARBA00022771"/>
    </source>
</evidence>
<dbReference type="InterPro" id="IPR013085">
    <property type="entry name" value="U1-CZ_Znf_C2H2"/>
</dbReference>
<protein>
    <submittedName>
        <fullName evidence="7">U1 small nuclear ribonucleoprotein C</fullName>
    </submittedName>
</protein>
<dbReference type="GO" id="GO:1990904">
    <property type="term" value="C:ribonucleoprotein complex"/>
    <property type="evidence" value="ECO:0007669"/>
    <property type="project" value="UniProtKB-KW"/>
</dbReference>
<evidence type="ECO:0000313" key="8">
    <source>
        <dbReference type="Proteomes" id="UP000827549"/>
    </source>
</evidence>
<dbReference type="PANTHER" id="PTHR34826:SF2">
    <property type="entry name" value="UPF0590 PROTEIN C409.17C"/>
    <property type="match status" value="1"/>
</dbReference>
<feature type="domain" description="U1-C C2H2-type zinc finger" evidence="5">
    <location>
        <begin position="223"/>
        <end position="249"/>
    </location>
</feature>
<dbReference type="SUPFAM" id="SSF57667">
    <property type="entry name" value="beta-beta-alpha zinc fingers"/>
    <property type="match status" value="1"/>
</dbReference>
<evidence type="ECO:0000256" key="4">
    <source>
        <dbReference type="SAM" id="MobiDB-lite"/>
    </source>
</evidence>
<evidence type="ECO:0000256" key="1">
    <source>
        <dbReference type="ARBA" id="ARBA00022723"/>
    </source>
</evidence>
<evidence type="ECO:0000313" key="7">
    <source>
        <dbReference type="EMBL" id="WOO81247.1"/>
    </source>
</evidence>
<keyword evidence="3" id="KW-0862">Zinc</keyword>
<feature type="region of interest" description="Disordered" evidence="4">
    <location>
        <begin position="299"/>
        <end position="403"/>
    </location>
</feature>
<evidence type="ECO:0000259" key="5">
    <source>
        <dbReference type="Pfam" id="PF06220"/>
    </source>
</evidence>
<dbReference type="Pfam" id="PF08588">
    <property type="entry name" value="Duc1"/>
    <property type="match status" value="1"/>
</dbReference>
<reference evidence="7" key="1">
    <citation type="submission" date="2023-10" db="EMBL/GenBank/DDBJ databases">
        <authorList>
            <person name="Noh H."/>
        </authorList>
    </citation>
    <scope>NUCLEOTIDE SEQUENCE</scope>
    <source>
        <strain evidence="7">DUCC4014</strain>
    </source>
</reference>
<sequence>MAPKLRVLISSNGRYLDNPSGDDILFGNVFEHPVRDSLPWGTSIATKFMYFVDPTLELDLYADKPWALSPAISTMNHLGLAPTGSSAMPEPGGSPAFVDEDALAVVPGQEGFTAEVSKRRKHFGGTEQRAAVSLGDQHVAMEFGNGILDFNTLSVTLPRPFALSINLLKYWDGQPVTYVCRRRVAPGEDPVSPFGVYWAVAFEIVDEEAKAELAKRGGKVKGYLTHDSMNARKAHNTGRNHVVNVRDYFANLGTDRAQNMIDQIVYSHEGSATGGNGRAMFAAPSMRLGAGFMNPMAAGTAPSGFPPNGPPFPPQGARPPFPPPGGGPPFPPPGQMPPFAPQGGAVPPFPPPGGVRPPFPPQHGGPGGPGANRGPPPHFTPAAGPPQGGNPGIHPDRMRMVGN</sequence>
<keyword evidence="2" id="KW-0863">Zinc-finger</keyword>
<dbReference type="GeneID" id="87808010"/>
<dbReference type="InterPro" id="IPR013897">
    <property type="entry name" value="Duc1"/>
</dbReference>
<dbReference type="Proteomes" id="UP000827549">
    <property type="component" value="Chromosome 3"/>
</dbReference>
<evidence type="ECO:0000256" key="3">
    <source>
        <dbReference type="ARBA" id="ARBA00022833"/>
    </source>
</evidence>
<feature type="compositionally biased region" description="Pro residues" evidence="4">
    <location>
        <begin position="304"/>
        <end position="340"/>
    </location>
</feature>
<evidence type="ECO:0000259" key="6">
    <source>
        <dbReference type="Pfam" id="PF08588"/>
    </source>
</evidence>
<dbReference type="RefSeq" id="XP_062627279.1">
    <property type="nucleotide sequence ID" value="XM_062771295.1"/>
</dbReference>
<name>A0AAF0Y7B2_9TREE</name>
<dbReference type="AlphaFoldDB" id="A0AAF0Y7B2"/>
<feature type="domain" description="Domain of unknown function at the cortex 1" evidence="6">
    <location>
        <begin position="9"/>
        <end position="205"/>
    </location>
</feature>
<proteinExistence type="predicted"/>
<keyword evidence="1" id="KW-0479">Metal-binding</keyword>
<gene>
    <name evidence="7" type="primary">CNI00630</name>
    <name evidence="7" type="ORF">LOC62_03G004776</name>
</gene>
<dbReference type="EMBL" id="CP086716">
    <property type="protein sequence ID" value="WOO81247.1"/>
    <property type="molecule type" value="Genomic_DNA"/>
</dbReference>
<dbReference type="InterPro" id="IPR036236">
    <property type="entry name" value="Znf_C2H2_sf"/>
</dbReference>
<dbReference type="Pfam" id="PF06220">
    <property type="entry name" value="zf-U1"/>
    <property type="match status" value="1"/>
</dbReference>
<keyword evidence="7" id="KW-0687">Ribonucleoprotein</keyword>
<feature type="compositionally biased region" description="Pro residues" evidence="4">
    <location>
        <begin position="347"/>
        <end position="363"/>
    </location>
</feature>